<dbReference type="Pfam" id="PF00106">
    <property type="entry name" value="adh_short"/>
    <property type="match status" value="1"/>
</dbReference>
<evidence type="ECO:0000256" key="3">
    <source>
        <dbReference type="ARBA" id="ARBA00022857"/>
    </source>
</evidence>
<dbReference type="EMBL" id="RSED01000005">
    <property type="protein sequence ID" value="RRS04798.1"/>
    <property type="molecule type" value="Genomic_DNA"/>
</dbReference>
<dbReference type="NCBIfam" id="NF005436">
    <property type="entry name" value="PRK07023.1"/>
    <property type="match status" value="1"/>
</dbReference>
<dbReference type="GO" id="GO:0004757">
    <property type="term" value="F:sepiapterin reductase (NADP+) activity"/>
    <property type="evidence" value="ECO:0007669"/>
    <property type="project" value="TreeGrafter"/>
</dbReference>
<comment type="subcellular location">
    <subcellularLocation>
        <location evidence="1">Cytoplasm</location>
    </subcellularLocation>
</comment>
<name>A0A426VD37_9BURK</name>
<sequence length="251" mass="26139">MSILPTTKAIVTGHSRGLGEAVAADLLGRGIAVLGLARAVNDGLAQRHAALLQQTPLDLSDTAHLQAWLQTGALARFVEGAQRVLLVNNAGVVQPMGAVGILDAAHLSRAVALNVTAPLLLANALVAATPDGVQQHVLHVSSGAARHPYAGWGVYCSTKAALDMHARASQLDEVPGLRIASVAPGVIDTGMQADIRAASDDDFPLRERFEAMKREGQLESPEAVAHKLIDYLLSADFGGEAVVDLRALVPA</sequence>
<dbReference type="Proteomes" id="UP000269265">
    <property type="component" value="Unassembled WGS sequence"/>
</dbReference>
<accession>A0A426VD37</accession>
<reference evidence="5 6" key="1">
    <citation type="submission" date="2018-12" db="EMBL/GenBank/DDBJ databases">
        <title>The whole draft genome of Aquabacterium sp. SJQ9.</title>
        <authorList>
            <person name="Sun L."/>
            <person name="Gao X."/>
            <person name="Chen W."/>
            <person name="Huang K."/>
        </authorList>
    </citation>
    <scope>NUCLEOTIDE SEQUENCE [LARGE SCALE GENOMIC DNA]</scope>
    <source>
        <strain evidence="5 6">SJQ9</strain>
    </source>
</reference>
<evidence type="ECO:0000313" key="5">
    <source>
        <dbReference type="EMBL" id="RRS04798.1"/>
    </source>
</evidence>
<gene>
    <name evidence="5" type="ORF">EIP75_07355</name>
</gene>
<dbReference type="InterPro" id="IPR002347">
    <property type="entry name" value="SDR_fam"/>
</dbReference>
<dbReference type="Gene3D" id="3.40.50.720">
    <property type="entry name" value="NAD(P)-binding Rossmann-like Domain"/>
    <property type="match status" value="1"/>
</dbReference>
<dbReference type="PANTHER" id="PTHR44085:SF2">
    <property type="entry name" value="SEPIAPTERIN REDUCTASE"/>
    <property type="match status" value="1"/>
</dbReference>
<dbReference type="OrthoDB" id="9794387at2"/>
<keyword evidence="3" id="KW-0521">NADP</keyword>
<evidence type="ECO:0000256" key="1">
    <source>
        <dbReference type="ARBA" id="ARBA00004496"/>
    </source>
</evidence>
<proteinExistence type="predicted"/>
<dbReference type="GO" id="GO:0006729">
    <property type="term" value="P:tetrahydrobiopterin biosynthetic process"/>
    <property type="evidence" value="ECO:0007669"/>
    <property type="project" value="TreeGrafter"/>
</dbReference>
<dbReference type="AlphaFoldDB" id="A0A426VD37"/>
<comment type="caution">
    <text evidence="5">The sequence shown here is derived from an EMBL/GenBank/DDBJ whole genome shotgun (WGS) entry which is preliminary data.</text>
</comment>
<keyword evidence="2" id="KW-0963">Cytoplasm</keyword>
<evidence type="ECO:0000256" key="2">
    <source>
        <dbReference type="ARBA" id="ARBA00022490"/>
    </source>
</evidence>
<evidence type="ECO:0000313" key="6">
    <source>
        <dbReference type="Proteomes" id="UP000269265"/>
    </source>
</evidence>
<dbReference type="InterPro" id="IPR051721">
    <property type="entry name" value="Biopterin_syn/organic_redct"/>
</dbReference>
<dbReference type="InterPro" id="IPR036291">
    <property type="entry name" value="NAD(P)-bd_dom_sf"/>
</dbReference>
<protein>
    <submittedName>
        <fullName evidence="5">SDR family oxidoreductase</fullName>
    </submittedName>
</protein>
<dbReference type="PANTHER" id="PTHR44085">
    <property type="entry name" value="SEPIAPTERIN REDUCTASE"/>
    <property type="match status" value="1"/>
</dbReference>
<keyword evidence="6" id="KW-1185">Reference proteome</keyword>
<dbReference type="PRINTS" id="PR00081">
    <property type="entry name" value="GDHRDH"/>
</dbReference>
<organism evidence="5 6">
    <name type="scientific">Aquabacterium soli</name>
    <dbReference type="NCBI Taxonomy" id="2493092"/>
    <lineage>
        <taxon>Bacteria</taxon>
        <taxon>Pseudomonadati</taxon>
        <taxon>Pseudomonadota</taxon>
        <taxon>Betaproteobacteria</taxon>
        <taxon>Burkholderiales</taxon>
        <taxon>Aquabacterium</taxon>
    </lineage>
</organism>
<dbReference type="RefSeq" id="WP_125242615.1">
    <property type="nucleotide sequence ID" value="NZ_RSED01000005.1"/>
</dbReference>
<dbReference type="SUPFAM" id="SSF51735">
    <property type="entry name" value="NAD(P)-binding Rossmann-fold domains"/>
    <property type="match status" value="1"/>
</dbReference>
<evidence type="ECO:0000256" key="4">
    <source>
        <dbReference type="ARBA" id="ARBA00023002"/>
    </source>
</evidence>
<dbReference type="GO" id="GO:0005737">
    <property type="term" value="C:cytoplasm"/>
    <property type="evidence" value="ECO:0007669"/>
    <property type="project" value="UniProtKB-SubCell"/>
</dbReference>
<keyword evidence="4" id="KW-0560">Oxidoreductase</keyword>